<dbReference type="Pfam" id="PF22336">
    <property type="entry name" value="RhiE-like_linker"/>
    <property type="match status" value="4"/>
</dbReference>
<dbReference type="InterPro" id="IPR020845">
    <property type="entry name" value="AMP-binding_CS"/>
</dbReference>
<proteinExistence type="predicted"/>
<evidence type="ECO:0000256" key="2">
    <source>
        <dbReference type="ARBA" id="ARBA00004496"/>
    </source>
</evidence>
<dbReference type="PROSITE" id="PS52019">
    <property type="entry name" value="PKS_MFAS_DH"/>
    <property type="match status" value="2"/>
</dbReference>
<dbReference type="PROSITE" id="PS00012">
    <property type="entry name" value="PHOSPHOPANTETHEINE"/>
    <property type="match status" value="4"/>
</dbReference>
<feature type="domain" description="Ketosynthase family 3 (KS3)" evidence="14">
    <location>
        <begin position="2565"/>
        <end position="2997"/>
    </location>
</feature>
<dbReference type="Gene3D" id="3.30.559.30">
    <property type="entry name" value="Nonribosomal peptide synthetase, condensation domain"/>
    <property type="match status" value="1"/>
</dbReference>
<dbReference type="InterPro" id="IPR054514">
    <property type="entry name" value="RhiE-like_linker"/>
</dbReference>
<dbReference type="InterPro" id="IPR020841">
    <property type="entry name" value="PKS_Beta-ketoAc_synthase_dom"/>
</dbReference>
<dbReference type="PROSITE" id="PS50075">
    <property type="entry name" value="CARRIER"/>
    <property type="match status" value="4"/>
</dbReference>
<dbReference type="InterPro" id="IPR049552">
    <property type="entry name" value="PKS_DH_N"/>
</dbReference>
<dbReference type="SUPFAM" id="SSF56801">
    <property type="entry name" value="Acetyl-CoA synthetase-like"/>
    <property type="match status" value="1"/>
</dbReference>
<dbReference type="InterPro" id="IPR049900">
    <property type="entry name" value="PKS_mFAS_DH"/>
</dbReference>
<dbReference type="Pfam" id="PF16197">
    <property type="entry name" value="KAsynt_C_assoc"/>
    <property type="match status" value="1"/>
</dbReference>
<dbReference type="InterPro" id="IPR020807">
    <property type="entry name" value="PKS_DH"/>
</dbReference>
<dbReference type="Pfam" id="PF14765">
    <property type="entry name" value="PS-DH"/>
    <property type="match status" value="2"/>
</dbReference>
<comment type="cofactor">
    <cofactor evidence="1">
        <name>pantetheine 4'-phosphate</name>
        <dbReference type="ChEBI" id="CHEBI:47942"/>
    </cofactor>
</comment>
<dbReference type="InterPro" id="IPR013217">
    <property type="entry name" value="Methyltransf_12"/>
</dbReference>
<comment type="function">
    <text evidence="10">Involved in production of the polyketide antibiotic thailandamide.</text>
</comment>
<dbReference type="PANTHER" id="PTHR43775">
    <property type="entry name" value="FATTY ACID SYNTHASE"/>
    <property type="match status" value="1"/>
</dbReference>
<organism evidence="16">
    <name type="scientific">Burkholderia gladioli</name>
    <name type="common">Pseudomonas marginata</name>
    <name type="synonym">Phytomonas marginata</name>
    <dbReference type="NCBI Taxonomy" id="28095"/>
    <lineage>
        <taxon>Bacteria</taxon>
        <taxon>Pseudomonadati</taxon>
        <taxon>Pseudomonadota</taxon>
        <taxon>Betaproteobacteria</taxon>
        <taxon>Burkholderiales</taxon>
        <taxon>Burkholderiaceae</taxon>
        <taxon>Burkholderia</taxon>
    </lineage>
</organism>
<dbReference type="InterPro" id="IPR029063">
    <property type="entry name" value="SAM-dependent_MTases_sf"/>
</dbReference>
<evidence type="ECO:0000256" key="5">
    <source>
        <dbReference type="ARBA" id="ARBA00022490"/>
    </source>
</evidence>
<dbReference type="InterPro" id="IPR036736">
    <property type="entry name" value="ACP-like_sf"/>
</dbReference>
<evidence type="ECO:0000313" key="16">
    <source>
        <dbReference type="EMBL" id="AXA20091.1"/>
    </source>
</evidence>
<dbReference type="InterPro" id="IPR042104">
    <property type="entry name" value="PKS_dehydratase_sf"/>
</dbReference>
<evidence type="ECO:0000259" key="14">
    <source>
        <dbReference type="PROSITE" id="PS52004"/>
    </source>
</evidence>
<evidence type="ECO:0000256" key="6">
    <source>
        <dbReference type="ARBA" id="ARBA00022553"/>
    </source>
</evidence>
<feature type="compositionally biased region" description="Polar residues" evidence="12">
    <location>
        <begin position="1083"/>
        <end position="1094"/>
    </location>
</feature>
<dbReference type="SMART" id="SM00822">
    <property type="entry name" value="PKS_KR"/>
    <property type="match status" value="3"/>
</dbReference>
<feature type="active site" description="Proton donor; for dehydratase activity" evidence="11">
    <location>
        <position position="5082"/>
    </location>
</feature>
<feature type="region of interest" description="N-terminal hotdog fold" evidence="11">
    <location>
        <begin position="1701"/>
        <end position="1822"/>
    </location>
</feature>
<feature type="domain" description="Ketosynthase family 3 (KS3)" evidence="14">
    <location>
        <begin position="5742"/>
        <end position="6179"/>
    </location>
</feature>
<dbReference type="Gene3D" id="3.30.559.10">
    <property type="entry name" value="Chloramphenicol acetyltransferase-like domain"/>
    <property type="match status" value="1"/>
</dbReference>
<dbReference type="GO" id="GO:0004312">
    <property type="term" value="F:fatty acid synthase activity"/>
    <property type="evidence" value="ECO:0007669"/>
    <property type="project" value="TreeGrafter"/>
</dbReference>
<dbReference type="InterPro" id="IPR020806">
    <property type="entry name" value="PKS_PP-bd"/>
</dbReference>
<dbReference type="InterPro" id="IPR018201">
    <property type="entry name" value="Ketoacyl_synth_AS"/>
</dbReference>
<keyword evidence="9" id="KW-0511">Multifunctional enzyme</keyword>
<dbReference type="PANTHER" id="PTHR43775:SF37">
    <property type="entry name" value="SI:DKEY-61P9.11"/>
    <property type="match status" value="1"/>
</dbReference>
<dbReference type="InterPro" id="IPR023213">
    <property type="entry name" value="CAT-like_dom_sf"/>
</dbReference>
<feature type="domain" description="Carrier" evidence="13">
    <location>
        <begin position="4159"/>
        <end position="4236"/>
    </location>
</feature>
<dbReference type="Gene3D" id="3.10.129.110">
    <property type="entry name" value="Polyketide synthase dehydratase"/>
    <property type="match status" value="2"/>
</dbReference>
<dbReference type="GO" id="GO:0006633">
    <property type="term" value="P:fatty acid biosynthetic process"/>
    <property type="evidence" value="ECO:0007669"/>
    <property type="project" value="InterPro"/>
</dbReference>
<dbReference type="InterPro" id="IPR014031">
    <property type="entry name" value="Ketoacyl_synth_C"/>
</dbReference>
<accession>A0A2Z4XG45</accession>
<dbReference type="CDD" id="cd00833">
    <property type="entry name" value="PKS"/>
    <property type="match status" value="4"/>
</dbReference>
<dbReference type="InterPro" id="IPR050091">
    <property type="entry name" value="PKS_NRPS_Biosynth_Enz"/>
</dbReference>
<dbReference type="SMART" id="SM00826">
    <property type="entry name" value="PKS_DH"/>
    <property type="match status" value="2"/>
</dbReference>
<dbReference type="FunFam" id="3.40.47.10:FF:000019">
    <property type="entry name" value="Polyketide synthase type I"/>
    <property type="match status" value="2"/>
</dbReference>
<dbReference type="InterPro" id="IPR014030">
    <property type="entry name" value="Ketoacyl_synth_N"/>
</dbReference>
<dbReference type="InterPro" id="IPR001242">
    <property type="entry name" value="Condensation_dom"/>
</dbReference>
<evidence type="ECO:0000256" key="3">
    <source>
        <dbReference type="ARBA" id="ARBA00004792"/>
    </source>
</evidence>
<evidence type="ECO:0000256" key="9">
    <source>
        <dbReference type="ARBA" id="ARBA00023268"/>
    </source>
</evidence>
<dbReference type="GO" id="GO:0005737">
    <property type="term" value="C:cytoplasm"/>
    <property type="evidence" value="ECO:0007669"/>
    <property type="project" value="UniProtKB-SubCell"/>
</dbReference>
<dbReference type="SMART" id="SM01294">
    <property type="entry name" value="PKS_PP_betabranch"/>
    <property type="match status" value="3"/>
</dbReference>
<evidence type="ECO:0000256" key="1">
    <source>
        <dbReference type="ARBA" id="ARBA00001957"/>
    </source>
</evidence>
<feature type="domain" description="Ketosynthase family 3 (KS3)" evidence="14">
    <location>
        <begin position="1107"/>
        <end position="1529"/>
    </location>
</feature>
<dbReference type="InterPro" id="IPR032821">
    <property type="entry name" value="PKS_assoc"/>
</dbReference>
<dbReference type="Pfam" id="PF21089">
    <property type="entry name" value="PKS_DH_N"/>
    <property type="match status" value="2"/>
</dbReference>
<dbReference type="Pfam" id="PF00109">
    <property type="entry name" value="ketoacyl-synt"/>
    <property type="match status" value="4"/>
</dbReference>
<dbReference type="GO" id="GO:0031177">
    <property type="term" value="F:phosphopantetheine binding"/>
    <property type="evidence" value="ECO:0007669"/>
    <property type="project" value="InterPro"/>
</dbReference>
<dbReference type="EMBL" id="MH171092">
    <property type="protein sequence ID" value="AXA20091.1"/>
    <property type="molecule type" value="Genomic_DNA"/>
</dbReference>
<dbReference type="SUPFAM" id="SSF52777">
    <property type="entry name" value="CoA-dependent acyltransferases"/>
    <property type="match status" value="2"/>
</dbReference>
<feature type="domain" description="Carrier" evidence="13">
    <location>
        <begin position="5616"/>
        <end position="5693"/>
    </location>
</feature>
<dbReference type="FunFam" id="3.40.50.980:FF:000001">
    <property type="entry name" value="Non-ribosomal peptide synthetase"/>
    <property type="match status" value="1"/>
</dbReference>
<dbReference type="InterPro" id="IPR045851">
    <property type="entry name" value="AMP-bd_C_sf"/>
</dbReference>
<dbReference type="InterPro" id="IPR010071">
    <property type="entry name" value="AA_adenyl_dom"/>
</dbReference>
<dbReference type="SUPFAM" id="SSF53901">
    <property type="entry name" value="Thiolase-like"/>
    <property type="match status" value="4"/>
</dbReference>
<dbReference type="SUPFAM" id="SSF47336">
    <property type="entry name" value="ACP-like"/>
    <property type="match status" value="5"/>
</dbReference>
<keyword evidence="5" id="KW-0963">Cytoplasm</keyword>
<protein>
    <submittedName>
        <fullName evidence="16">Hybrid trans-AT PKS/NRPS LgaB</fullName>
    </submittedName>
</protein>
<feature type="active site" description="Proton acceptor; for dehydratase activity" evidence="11">
    <location>
        <position position="4914"/>
    </location>
</feature>
<dbReference type="NCBIfam" id="TIGR01733">
    <property type="entry name" value="AA-adenyl-dom"/>
    <property type="match status" value="1"/>
</dbReference>
<dbReference type="SUPFAM" id="SSF53335">
    <property type="entry name" value="S-adenosyl-L-methionine-dependent methyltransferases"/>
    <property type="match status" value="1"/>
</dbReference>
<dbReference type="Pfam" id="PF00550">
    <property type="entry name" value="PP-binding"/>
    <property type="match status" value="4"/>
</dbReference>
<dbReference type="InterPro" id="IPR016039">
    <property type="entry name" value="Thiolase-like"/>
</dbReference>
<dbReference type="Pfam" id="PF00501">
    <property type="entry name" value="AMP-binding"/>
    <property type="match status" value="1"/>
</dbReference>
<dbReference type="InterPro" id="IPR057326">
    <property type="entry name" value="KR_dom"/>
</dbReference>
<dbReference type="Gene3D" id="2.30.38.10">
    <property type="entry name" value="Luciferase, Domain 3"/>
    <property type="match status" value="1"/>
</dbReference>
<feature type="domain" description="PKS/mFAS DH" evidence="15">
    <location>
        <begin position="4885"/>
        <end position="5167"/>
    </location>
</feature>
<feature type="domain" description="Carrier" evidence="13">
    <location>
        <begin position="1007"/>
        <end position="1082"/>
    </location>
</feature>
<dbReference type="Gene3D" id="3.40.50.980">
    <property type="match status" value="2"/>
</dbReference>
<feature type="region of interest" description="Disordered" evidence="12">
    <location>
        <begin position="5702"/>
        <end position="5722"/>
    </location>
</feature>
<feature type="domain" description="PKS/mFAS DH" evidence="15">
    <location>
        <begin position="1701"/>
        <end position="1993"/>
    </location>
</feature>
<dbReference type="PROSITE" id="PS52004">
    <property type="entry name" value="KS3_2"/>
    <property type="match status" value="4"/>
</dbReference>
<feature type="region of interest" description="N-terminal hotdog fold" evidence="11">
    <location>
        <begin position="4885"/>
        <end position="5000"/>
    </location>
</feature>
<dbReference type="Gene3D" id="1.10.1240.100">
    <property type="match status" value="5"/>
</dbReference>
<sequence length="6405" mass="690552">MNAFMTLDQMIALYKAGKVSVDQVKEAFARLPDATADTGIVTDVELSETQRGLWSLQKAYPWLAAYNVPLCLRLPADLDRERFLRACAGLLERWPVLGASVEQQDGPLRLRMASVSGLSLEQDDGLAWSESERLDWLRERIEQPFDLAKGPLLRAHWLEGSGGGESLFLLVVHHLVVDGASVGLLLAGLHEAYRALGNGEAMPSASGSDGYLGFVQAERVRLQGDQAARRLAYWREQMADAPSSLGLPLDRPRSATPSFKGRTLRRELLSALGDSLNAYTEYHGVYPSTLLLAVFQGLLSRHAGCDDVVVGMAIDERDAASAGLVGMFVNMLPMRARGLGQRGFGEDVQALQRQLVDAMAQAYPFPALVRELGLSGGEASPLFQAAFLYQDMHDMLDTEALAEVSKWTWEEALYQEGEYELVLEIRRRAQGYVLYFKYDPMLWDESTIERWLAHYLHLLEGVLADPRKRLGEHELRGEHERAWLAAWQGEVRDWALTPVPALFEHQVAANAQAWAVSDDQQRWCYAELAAYGTAIAQRLHAQGIGSGSIVGVCQGRSPWLLASLLGIWRAGAAYVPLDPAYPVERLRYMLEDSGASAVLSDTLHLAQVQALAGILPVWAADAIGPLTSVPLPTLQPEDLAYVLYTSGSTGRPKGVRISHGALSNFLQSMAEQPGLMAGDRLLAITTISFDIAGLELYLPLIGGGECVLCPAEIARDGRRLKAEVERVRPTLLQATPATWSMLFHAGWHNAERLKVLCGGEALPVRLKQRFDEIGTTVWNLYGPTETTIWSTLAKLDAEDTSIHIGQPIANTQAYVLDQEGREQPIGIEGELYLGGAGLAQGYHGQPERTAQAFIDHSLGRLYKTGDLARWRADGQLEHRGRSDQQVKVNGHRVEPGEIEAVLEQSGLVKQAAIVLREGAHGSQLAAWCVPTKGTHEDTWLDPVQIQVLQAQLRDRVPAYMQPSIWLGTAVLPQTPNGKVDRRVLCARALPAQREANTQPPSATPRNAVRQELESRLQALWIEVLERPMVDRDERFMEAGGNSVAAVLLAERIQAEFGRVFGVAQVFAHTSVAAQAAYLDEVQPVSTPGETTDSSAPKPDTPETVLAEDTLAIIGIACHFPGAEDHRAFWENLRAGHDSGKLFSPEALREAGVPEPLIADPQYVPVHYGIEGKAEFDAEFFNLPPRTVTRMDPPFRLLLQHAWAAIEDAGYTPEAIPDTAVYMATGGPLRLAELTEPGSPGDSDDYVNWLLAQPGTVATMVSYQLGLRGPSYAVHANCSSSLVGMHAAAQSLRSGEVRTALVGAASLFGDDSLGYRYEPGLNFSSDGHCKPFDLRADGLVAGEGVAVVLLKRAREAVADGDHIYALLRSVAVNNDGADKAGFYAPSVRGQSEVIEQALRQACIDPDQIGYVEAHGTGTRLGDPIEVTALSETYRRHTQATQYCAIGSVKSNLGHLDTAAGLAGCIKLALSLEHGEIPPTLHYQQPNPAIDFAASPFYVAEHLQAWPPGPRLAGLSAFGIGGTNTHAILEAWPPATARLLQSEPAPGVAQVFPLSAMQADRLPVYARRLATFLRGPYAASLRLADIAYTLQTGRRSMRSRCAFVAETLDQLLAALDDCADTVDTQDAAAASPPAPADGWQLQRDAHGLAAAWQQGEPIDWNALQAVAPWSARRVSLPTYPFSPKRWPRTAARVAASTQAAVLHPLLHRNTSDFAAYRYSARFGGDEFFLADHVMGGHKVLPGVAHLEMACAAFAQAIAAPQAALELRDVVWIRPVGVDAPLDVHTVLRPQADGSADFEICSQPDAAGERIVHSQGRVMPVDTVESEAELLALDTLRQQLAQAHRDAASYYRDFEQGGASYGPAFRALEQLWLGDGQALARLVLPAARHEGAERYGLHPSLLDAAVQAAFIGINALRAAAGVASSEQGGSLPFELKRVQLLVPCEPVMWAWVRYTQGIGAGERVQRMDVDLCDEQGRVRVRLHGLARLAALVPKLAAPSLQLPQWEDAPLVYGADAPPAYAQRLLVLCGLPAHGLEAESGADLVERLEAGTGLDSVQDYALRLLARVQVFMRDKPRGRCLLQVVIPAKGEMVSLAALAGLVRCLRLEHPGVSAQLIAVDPAIAAPALAALLREEGREAAEAQIRHLHGRRQRRALVPLLPSAATTVSQPWRKGGVYLITGGAGGLGWLFAQEIAARCEGAGIILLGRSALAPGQATRIERLGREGTRVVYRQADVTDAAAVEAAVQAARTLGPLRGVLHAAGVLRDGLLLNKSEEQARAVLAPKLTGSLVLDRATRELDLDFFVLFSSISALGSVGQSDYAVANAFLDEFAHWRATAVARGDRRGRSLAIAWPLWAEGGMRPAVAALAGMPEAWRSVAMPSAQGLAYFYRALASVYAQVVVPSLAQAAPAEATSLVAGAVVASTVILPTAPAAPSSTPSTHKASMASAAVSMIDVEAFAARLRGVVLGLVTQLLGVPTEQVDLDEEFNAFGFDSISLTNLANRLNQELRLNLTPAIFFEHASVNRFVEHLLAEHADRLDFLVQTAAPARAEEAKSMPTVTSAVAATASDDIAIIGMSARLPMAVDLDEFWDNLLAGRDCIGEIPADRWDWREIYGDPLREPNKTDAKWGGFIDGVADFDPLFFGISPREAEAMDPHQRLLMSYVWQALEDAGYTRQALSGSDTGVFVGLGGSDYGQRVVAADGGVESHTLMGLLPSMAPARMSHFMNWHGPSEFIDTACSSSLVAVHRAAQAIAAGDCSLAVVGGVMAILSPTSHIGFSKAGMLSKDGRCKTFSSEADGYVRGEGVGMLVLKRLSAARADGDCIHAVIRASVVNHGGRANTLTSPNPSAQAELIESACRKAGVAVEQIGYIEAHGTGTRLGDPIEINGLKSAFKTLGHPMRGAWCGLGSVKTNIGHLELAAGIAGLLKLVLQMRHRTLVASLHCEQVNPYIELEGSPFYLVRENRPWPTGRDAFGRPAPRLAGVSSFGFGGVNAHVLVQEHLADAPPEEDEASVLIVLSARSENALRGRARDLLVYLERRGLDRSTASVYDNRRTELEQHIRLALAGLLDVDVHEISIDESFEAYGLDALARNRLAAALDESSPALLAATLRAGSVAHLADEWLASQGYAPVSVASVESSIRLGDLAYTLQVGREPMEHRLGFIAASFAQLNERLRAFLDGQDGMHELHRGQAKFGKNGLSLLGADDDMEGTIASWVVKKKYALMLKLWVNGMELDWRLLHVGRQLQRISLPAYPFDYRRCWVGETPAAARETDKAAGASEPPALDVALDETSGEVNQAESAQFLLPVWDAVHPELLADTPPQGRILLYGGDQGMVDAWRGGAVGLATLVVTPGASIEALSAQLAAAGSICEVLFVAPGEADVDPGNAQLIDAQQQGVLGLFRLVKALLATGHGLRDLAWTVVTTQAVDLGDGLPVRPAHAAIHGLAGALAREYPHWRLHLVDVAVDEADDWRNWRRLPPEENGATWCRRGGEWFRQSLLPYQPDTTNLPLPYRQGGIYLVIGGAGGLGEAWSRHMIERYQAQLIWLGRSAPNARIGERIDALAALGPVPRYIQADAGDEAALRRAAAEIAREFPRLDGIVHSALVLADQGLASMSEAEFSGALAAKVDTAVLSTRVFTNQPLDFVLFFSSMMSFGRAAGQSNYAAGCMFADAYARRLAQLARYPVKIVNWGYWGSVGIVSRADYQARMRRAGIGSIEPAEGMRALEVLLRAPVPQLGFVKTRIGVGGDSLRQYADTIPAVTARVMLDTPVPALRREDLLFADQRLESLVRGLLARQLETLGEHPVLPLYQRWLAESRRVLAEVPPPATTVEALWRAWDKHALTRRHLDGSTPELDLLRNCLQALPAILLGQRTATEVLFPQSSLSLVEAIYRDNPVADLFNGRLQQWVLAYLRERLARDPRAQLRILEIGAGTGGTSAGLLAALRPVHEHIAEYSFTDVSRAFLIQAQERFSVGFPSLVTRLFDVEQPLAAQDLPADYFDLVVAANVLHATSEIRTALRNAKAALRKGGVLLLNEIAGQSLFTHLSFGLLEGWWRYRDPAVRLPASPALSPKNWARVLREEGFGEIDFLLKERLDLGQQLVVAQSNGLVRQAEARGGGAEKGRHGSVVVSNTAFVATQARPAAPAVPPQAVAHATVEEPVAVDAVVHRVLLEELARTLKLDSGEIDTQMPFSDYGIDSILGVGLVKQFNDRLGLNLNTTILFEHSSLERLVVHILQRHRREAITALGLVVGPVLGAAEPAPPPAPAVAASCESGRASGAVDELIPAPEVELCRAETGPLEIAVIGMSAQVPGADDAETFWHNLMHGVDGVTQLPAAYLDRARQGDDKQAYYLWGGTLAARAAFDPQFFSISPREAKSMNPHQRLVLQESWKALEDAGYDPRSLAQRRVGSFVGAEPSGYFHETFTGSSDAIIASRLAYFLDLKGPALVINTGCSSSATAIYLACESLRHGESELALAGGVYAVLNETGLVSLAQLDMLSNSGRCHSFDAAADGTVFSEAVGMVVLKRMDDALRDGDPIYASIVASGINQDGASNGITAPSGEAQEQLLLETYRRFSIDPRHIGYVEAHGTGTRLGDPVEANALLRAFRAHTTDRDYCAVGSAKAHIGHTAAASGVIGLVKLLLSLKHGRTPGLLHFRELNPLIEWQDSPFFIPTANRDWPVESGRPRMAALNSFGHSGTNVHLVLKEYVDPVEAADDAQQPGWHLLPLSATNETRLRAYAGKLARYLREAGEGVNLGDVAHTLQHGRIALKRRWCLLVANAAGAIAQLQAYADGADVAELAGVHGLADGTLVTDRIEAAATPELLAALARRWASGAMVDWPLAGPTARRIHLPSYPFARDHYWMDGGALAATTVRTVTAAPRVPIMHPLLHARVDTATGPRFSAQLSGEEAFFRDHRILGRPTFPGAAYLEMACAAAARVLGTEALRLSAVVWSRPLQASAGGVALGIELQARDGDGCWRFEIAAAGQVHCQGLAAKAEARENAFERQDLGALLARMDRQGVGHDDCYAAFDAVGIHYGPSHRAIAHLHLGHDEVLARLVLDPAAALDSEATAAAYRLHPSLLDAALQATLGLSVGSARGGAYVPFALERLVLCASTGFQLWAWVRYTAGSRADEAVRKYDIDLLDDQGGLIARLLGFAFRPVEAVAPASADPVLLWCRDWKPDPVPLVGDSAPVRLSVLVSDRAAWRFDEPTDGSLLAHLQIDSIQEAPDQWYGRVLRGLFELIKAQAQKTVQACLLQVLVPAWGRAALLSGLSGLLRTATLEFPRLSTQLLAFDAPPVGLSALLEANARQPWHAQLRYLDGTRLAPAWAEVAGSTGAQMSALPWREHGVYLLTGGLGGLGRLLAEEILGQTPDATVVLCGRAAPDAEAAQWLRTTGGNGRLRYRRADVADAAQVREMVADIVVCCGTLHGVFHSAGVLRDSYLPGKTSAQIDAVLAPKVAGTVNLDEATQSLHLDLFVLFAAGAGALGNPGQADYAAANAFLDAYAGWRNEQAAQGRRRGQAVAFDWPLWAEGGMRISDSQREAIEAANGMRALERDEGIRALYRGIASGEAQLLVGVGDHARLRAWIQHLHAEPTAPAARSAQTGTVVPAGTVRALRERTRQFLIDSAASILELQPQDLDPRDELSDYGFDSITLTELTHRLNRQFELELVPTVLFEHPTIAKLTAHLLESFPEALARAFPEDVAGPPPRATQAPLATPERDMGEMRAADALRNTNTNTHAGAVAIIGMSGRFPGAPDLASFWQVLAEGRDCIGEIPADRWDWRQYYGDATQDGRHTRVKEAGFIEGVAEFDPLFFGITPREAGLMDPQQRLLLTHAWAAIEDAGYAPSSLAGGRTAIFVGTAPSGYSSLIEQAAMGLDGHSSTGSVASLGPNRLSYLLDLHGPSEPVETACSSALVAIHRAVRAIRHGDCETALAGGVNTIVLPEVHISFDKAGMLSPDGRCKTFSRHADGYGRGEGVGILLLKDLAAAERDGDAIHAVIRSTVENHGGRASSLTAPNSKAQTELIKAAVRDAGIEADSIGYIETHGTGTALGDPIEINGLKAAFEELQAEAGGAAPIPDSCALGSVKTNIGHLELAAGVAGVIKVVLQLRHRTLARSLHAEEPNPYIRLAGTPFYLLGETRPWPMPRDAGGRPLPRRAGVSSFGFGGVNAHVLLEEYVGSRAELPASEPRGPYLFVLSARQPARLVEQAAQLVAFLRDETRPALAELIYTLQVGRDAMEERAAFLVADYAELTQRLAEFVAGRAGAWLHRGRARHDSVAATLFDDQNEQREAVRVWLAQGRHDKLLGLWTQGLEVDWRVLHAGPPPRRAHLPTYAFARERYWPPRPDRPAARPETRVNPLMMQEEAANEDELDRHSALLDQLIHRQISADEAVRLARRQEQL</sequence>
<feature type="region of interest" description="C-terminal hotdog fold" evidence="11">
    <location>
        <begin position="5016"/>
        <end position="5167"/>
    </location>
</feature>
<dbReference type="SMART" id="SM00825">
    <property type="entry name" value="PKS_KS"/>
    <property type="match status" value="4"/>
</dbReference>
<dbReference type="Pfam" id="PF02801">
    <property type="entry name" value="Ketoacyl-synt_C"/>
    <property type="match status" value="4"/>
</dbReference>
<dbReference type="PROSITE" id="PS00606">
    <property type="entry name" value="KS3_1"/>
    <property type="match status" value="3"/>
</dbReference>
<dbReference type="Gene3D" id="1.10.1200.10">
    <property type="entry name" value="ACP-like"/>
    <property type="match status" value="4"/>
</dbReference>
<dbReference type="SMART" id="SM00823">
    <property type="entry name" value="PKS_PP"/>
    <property type="match status" value="5"/>
</dbReference>
<dbReference type="GO" id="GO:0071770">
    <property type="term" value="P:DIM/DIP cell wall layer assembly"/>
    <property type="evidence" value="ECO:0007669"/>
    <property type="project" value="TreeGrafter"/>
</dbReference>
<dbReference type="InterPro" id="IPR000873">
    <property type="entry name" value="AMP-dep_synth/lig_dom"/>
</dbReference>
<dbReference type="CDD" id="cd08953">
    <property type="entry name" value="KR_2_SDR_x"/>
    <property type="match status" value="3"/>
</dbReference>
<dbReference type="InterPro" id="IPR006162">
    <property type="entry name" value="Ppantetheine_attach_site"/>
</dbReference>
<evidence type="ECO:0000256" key="4">
    <source>
        <dbReference type="ARBA" id="ARBA00022450"/>
    </source>
</evidence>
<feature type="domain" description="Carrier" evidence="13">
    <location>
        <begin position="2457"/>
        <end position="2531"/>
    </location>
</feature>
<reference evidence="16" key="1">
    <citation type="journal article" date="2018" name="Nat. Commun.">
        <title>An antifungal polyketide associated with horizontally acquired genes supports symbiont-mediated defense in Lagria villosa beetles.</title>
        <authorList>
            <person name="Florez L.V."/>
            <person name="Scherlach K."/>
            <person name="Miller I.J."/>
            <person name="Rodrigues A."/>
            <person name="Kwan J.C."/>
            <person name="Hertweck C."/>
            <person name="Kaltenpoth M."/>
        </authorList>
    </citation>
    <scope>NUCLEOTIDE SEQUENCE</scope>
    <source>
        <strain evidence="16">Lv-StB</strain>
    </source>
</reference>
<dbReference type="SUPFAM" id="SSF51735">
    <property type="entry name" value="NAD(P)-binding Rossmann-fold domains"/>
    <property type="match status" value="5"/>
</dbReference>
<feature type="region of interest" description="Disordered" evidence="12">
    <location>
        <begin position="1082"/>
        <end position="1101"/>
    </location>
</feature>
<dbReference type="InterPro" id="IPR036291">
    <property type="entry name" value="NAD(P)-bd_dom_sf"/>
</dbReference>
<evidence type="ECO:0000256" key="10">
    <source>
        <dbReference type="ARBA" id="ARBA00054155"/>
    </source>
</evidence>
<dbReference type="Gene3D" id="3.30.300.30">
    <property type="match status" value="1"/>
</dbReference>
<dbReference type="Pfam" id="PF08242">
    <property type="entry name" value="Methyltransf_12"/>
    <property type="match status" value="1"/>
</dbReference>
<dbReference type="InterPro" id="IPR049551">
    <property type="entry name" value="PKS_DH_C"/>
</dbReference>
<dbReference type="InterPro" id="IPR009081">
    <property type="entry name" value="PP-bd_ACP"/>
</dbReference>
<dbReference type="Pfam" id="PF08659">
    <property type="entry name" value="KR"/>
    <property type="match status" value="3"/>
</dbReference>
<keyword evidence="8" id="KW-0677">Repeat</keyword>
<dbReference type="InterPro" id="IPR013968">
    <property type="entry name" value="PKS_KR"/>
</dbReference>
<keyword evidence="7" id="KW-0808">Transferase</keyword>
<dbReference type="Gene3D" id="3.40.47.10">
    <property type="match status" value="4"/>
</dbReference>
<evidence type="ECO:0000256" key="7">
    <source>
        <dbReference type="ARBA" id="ARBA00022679"/>
    </source>
</evidence>
<comment type="subcellular location">
    <subcellularLocation>
        <location evidence="2">Cytoplasm</location>
    </subcellularLocation>
</comment>
<keyword evidence="6" id="KW-0597">Phosphoprotein</keyword>
<feature type="active site" description="Proton acceptor; for dehydratase activity" evidence="11">
    <location>
        <position position="1730"/>
    </location>
</feature>
<keyword evidence="4" id="KW-0596">Phosphopantetheine</keyword>
<dbReference type="Pfam" id="PF00668">
    <property type="entry name" value="Condensation"/>
    <property type="match status" value="1"/>
</dbReference>
<dbReference type="GO" id="GO:0004315">
    <property type="term" value="F:3-oxoacyl-[acyl-carrier-protein] synthase activity"/>
    <property type="evidence" value="ECO:0007669"/>
    <property type="project" value="InterPro"/>
</dbReference>
<name>A0A2Z4XG45_BURGA</name>
<comment type="pathway">
    <text evidence="3">Antibiotic biosynthesis.</text>
</comment>
<feature type="region of interest" description="C-terminal hotdog fold" evidence="11">
    <location>
        <begin position="1838"/>
        <end position="1993"/>
    </location>
</feature>
<dbReference type="PROSITE" id="PS00455">
    <property type="entry name" value="AMP_BINDING"/>
    <property type="match status" value="1"/>
</dbReference>
<dbReference type="GO" id="GO:0009403">
    <property type="term" value="P:toxin biosynthetic process"/>
    <property type="evidence" value="ECO:0007669"/>
    <property type="project" value="UniProtKB-ARBA"/>
</dbReference>
<dbReference type="GO" id="GO:0005886">
    <property type="term" value="C:plasma membrane"/>
    <property type="evidence" value="ECO:0007669"/>
    <property type="project" value="TreeGrafter"/>
</dbReference>
<evidence type="ECO:0000256" key="8">
    <source>
        <dbReference type="ARBA" id="ARBA00022737"/>
    </source>
</evidence>
<dbReference type="Gene3D" id="3.40.50.150">
    <property type="entry name" value="Vaccinia Virus protein VP39"/>
    <property type="match status" value="1"/>
</dbReference>
<evidence type="ECO:0000256" key="12">
    <source>
        <dbReference type="SAM" id="MobiDB-lite"/>
    </source>
</evidence>
<evidence type="ECO:0000259" key="13">
    <source>
        <dbReference type="PROSITE" id="PS50075"/>
    </source>
</evidence>
<evidence type="ECO:0000256" key="11">
    <source>
        <dbReference type="PROSITE-ProRule" id="PRU01363"/>
    </source>
</evidence>
<evidence type="ECO:0000259" key="15">
    <source>
        <dbReference type="PROSITE" id="PS52019"/>
    </source>
</evidence>
<dbReference type="Gene3D" id="3.40.50.720">
    <property type="entry name" value="NAD(P)-binding Rossmann-like Domain"/>
    <property type="match status" value="3"/>
</dbReference>
<feature type="domain" description="Ketosynthase family 3 (KS3)" evidence="14">
    <location>
        <begin position="4296"/>
        <end position="4705"/>
    </location>
</feature>
<feature type="active site" description="Proton donor; for dehydratase activity" evidence="11">
    <location>
        <position position="1900"/>
    </location>
</feature>